<dbReference type="PROSITE" id="PS51257">
    <property type="entry name" value="PROKAR_LIPOPROTEIN"/>
    <property type="match status" value="1"/>
</dbReference>
<gene>
    <name evidence="2" type="ORF">QJU57_05755</name>
</gene>
<sequence length="275" mass="30443">MQKILWVIGVSAVLTACGSGGSSSHSNINSSSNSSPINTTKIAGVLVAKDDTNPIPKKDPDTGREYNDYEFKMKRITNDQDINTIQINTVNVKLLPDGYNKQENYETKRRFLNEKAPGRPEVGKVLQKVVSGLAYKYVRFGINDDYDPYLGKPQKIPHTFGIFVQGYVTNNMPKTGTVTYIGDAYGASREFARGKSNIEVNFGNKTLKGTLSEWQDYDFIAEKTPVMIFNAKITGNQFEGKNVKGNFFGNKAAEIGGVYYDPTRMEGAVFGAKKQ</sequence>
<dbReference type="RefSeq" id="WP_306346815.1">
    <property type="nucleotide sequence ID" value="NZ_JASAVU010000006.1"/>
</dbReference>
<dbReference type="GeneID" id="300270808"/>
<reference evidence="2 3" key="1">
    <citation type="journal article" date="2023" name="Front. Microbiol.">
        <title>Phylogeography and host specificity of Pasteurellaceae pathogenic to sea-farmed fish in the north-east Atlantic.</title>
        <authorList>
            <person name="Gulla S."/>
            <person name="Colquhoun D.J."/>
            <person name="Olsen A.B."/>
            <person name="Spilsberg B."/>
            <person name="Lagesen K."/>
            <person name="Aakesson C.P."/>
            <person name="Strom S."/>
            <person name="Manji F."/>
            <person name="Birkbeck T.H."/>
            <person name="Nilsen H.K."/>
        </authorList>
    </citation>
    <scope>NUCLEOTIDE SEQUENCE [LARGE SCALE GENOMIC DNA]</scope>
    <source>
        <strain evidence="2 3">NVIB3131</strain>
    </source>
</reference>
<evidence type="ECO:0000313" key="3">
    <source>
        <dbReference type="Proteomes" id="UP001226020"/>
    </source>
</evidence>
<protein>
    <submittedName>
        <fullName evidence="2">Transferrin-binding protein-like solute binding protein</fullName>
    </submittedName>
</protein>
<dbReference type="InterPro" id="IPR011250">
    <property type="entry name" value="OMP/PagP_B-barrel"/>
</dbReference>
<dbReference type="AlphaFoldDB" id="A0AAW8CIQ8"/>
<dbReference type="Pfam" id="PF01298">
    <property type="entry name" value="TbpB_B_D"/>
    <property type="match status" value="1"/>
</dbReference>
<dbReference type="Gene3D" id="2.40.160.90">
    <property type="match status" value="1"/>
</dbReference>
<accession>A0AAW8CIQ8</accession>
<proteinExistence type="predicted"/>
<dbReference type="InterPro" id="IPR001677">
    <property type="entry name" value="TbpB_B_D"/>
</dbReference>
<evidence type="ECO:0000313" key="2">
    <source>
        <dbReference type="EMBL" id="MDP8148577.1"/>
    </source>
</evidence>
<dbReference type="EMBL" id="JASAXT010000008">
    <property type="protein sequence ID" value="MDP8148577.1"/>
    <property type="molecule type" value="Genomic_DNA"/>
</dbReference>
<dbReference type="SUPFAM" id="SSF56925">
    <property type="entry name" value="OMPA-like"/>
    <property type="match status" value="1"/>
</dbReference>
<dbReference type="Proteomes" id="UP001226020">
    <property type="component" value="Unassembled WGS sequence"/>
</dbReference>
<feature type="domain" description="Transferrin-binding protein B C-lobe/N-lobe beta-barrel" evidence="1">
    <location>
        <begin position="172"/>
        <end position="274"/>
    </location>
</feature>
<name>A0AAW8CIQ8_9PAST</name>
<comment type="caution">
    <text evidence="2">The sequence shown here is derived from an EMBL/GenBank/DDBJ whole genome shotgun (WGS) entry which is preliminary data.</text>
</comment>
<evidence type="ECO:0000259" key="1">
    <source>
        <dbReference type="Pfam" id="PF01298"/>
    </source>
</evidence>
<organism evidence="2 3">
    <name type="scientific">Phocoenobacter atlanticus subsp. atlanticus</name>
    <dbReference type="NCBI Taxonomy" id="3061285"/>
    <lineage>
        <taxon>Bacteria</taxon>
        <taxon>Pseudomonadati</taxon>
        <taxon>Pseudomonadota</taxon>
        <taxon>Gammaproteobacteria</taxon>
        <taxon>Pasteurellales</taxon>
        <taxon>Pasteurellaceae</taxon>
        <taxon>Phocoenobacter</taxon>
        <taxon>Phocoenobacter atlanticus</taxon>
    </lineage>
</organism>
<keyword evidence="3" id="KW-1185">Reference proteome</keyword>